<dbReference type="OrthoDB" id="2535907at2759"/>
<dbReference type="GeneID" id="6009733"/>
<dbReference type="EMBL" id="AACS02000002">
    <property type="protein sequence ID" value="EAU88511.2"/>
    <property type="molecule type" value="Genomic_DNA"/>
</dbReference>
<organism evidence="1 2">
    <name type="scientific">Coprinopsis cinerea (strain Okayama-7 / 130 / ATCC MYA-4618 / FGSC 9003)</name>
    <name type="common">Inky cap fungus</name>
    <name type="synonym">Hormographiella aspergillata</name>
    <dbReference type="NCBI Taxonomy" id="240176"/>
    <lineage>
        <taxon>Eukaryota</taxon>
        <taxon>Fungi</taxon>
        <taxon>Dikarya</taxon>
        <taxon>Basidiomycota</taxon>
        <taxon>Agaricomycotina</taxon>
        <taxon>Agaricomycetes</taxon>
        <taxon>Agaricomycetidae</taxon>
        <taxon>Agaricales</taxon>
        <taxon>Agaricineae</taxon>
        <taxon>Psathyrellaceae</taxon>
        <taxon>Coprinopsis</taxon>
    </lineage>
</organism>
<dbReference type="KEGG" id="cci:CC1G_04217"/>
<keyword evidence="2" id="KW-1185">Reference proteome</keyword>
<reference evidence="1 2" key="1">
    <citation type="journal article" date="2010" name="Proc. Natl. Acad. Sci. U.S.A.">
        <title>Insights into evolution of multicellular fungi from the assembled chromosomes of the mushroom Coprinopsis cinerea (Coprinus cinereus).</title>
        <authorList>
            <person name="Stajich J.E."/>
            <person name="Wilke S.K."/>
            <person name="Ahren D."/>
            <person name="Au C.H."/>
            <person name="Birren B.W."/>
            <person name="Borodovsky M."/>
            <person name="Burns C."/>
            <person name="Canback B."/>
            <person name="Casselton L.A."/>
            <person name="Cheng C.K."/>
            <person name="Deng J."/>
            <person name="Dietrich F.S."/>
            <person name="Fargo D.C."/>
            <person name="Farman M.L."/>
            <person name="Gathman A.C."/>
            <person name="Goldberg J."/>
            <person name="Guigo R."/>
            <person name="Hoegger P.J."/>
            <person name="Hooker J.B."/>
            <person name="Huggins A."/>
            <person name="James T.Y."/>
            <person name="Kamada T."/>
            <person name="Kilaru S."/>
            <person name="Kodira C."/>
            <person name="Kues U."/>
            <person name="Kupfer D."/>
            <person name="Kwan H.S."/>
            <person name="Lomsadze A."/>
            <person name="Li W."/>
            <person name="Lilly W.W."/>
            <person name="Ma L.J."/>
            <person name="Mackey A.J."/>
            <person name="Manning G."/>
            <person name="Martin F."/>
            <person name="Muraguchi H."/>
            <person name="Natvig D.O."/>
            <person name="Palmerini H."/>
            <person name="Ramesh M.A."/>
            <person name="Rehmeyer C.J."/>
            <person name="Roe B.A."/>
            <person name="Shenoy N."/>
            <person name="Stanke M."/>
            <person name="Ter-Hovhannisyan V."/>
            <person name="Tunlid A."/>
            <person name="Velagapudi R."/>
            <person name="Vision T.J."/>
            <person name="Zeng Q."/>
            <person name="Zolan M.E."/>
            <person name="Pukkila P.J."/>
        </authorList>
    </citation>
    <scope>NUCLEOTIDE SEQUENCE [LARGE SCALE GENOMIC DNA]</scope>
    <source>
        <strain evidence="2">Okayama-7 / 130 / ATCC MYA-4618 / FGSC 9003</strain>
    </source>
</reference>
<dbReference type="OMA" id="GIGCLWK"/>
<sequence length="697" mass="77652">MVSPDEEHMFAFFPSCDEKPGIGSLWHRGDAIDRWKPTTHWEFPRGSGVIAGQWLGEHRKWVLDSSNTPIRLPPQGPRISTAQAMLVLVTEDHFVHLKYARHLPEFRSLSTSLLHPNVAIESQTAISHRPVTDRACFDASIGHHFSDNTVFIAYRSRNLGFPRNSVESFDFNMDLNFPNPPDSPTDWEMLGEDPQIHICTVDLKLRDELVVLRSTPLPPIKNVPRHVTEMSFMSYPPGPSPEATEPDSSSGSENLFFGVSTLDLKDFNSTPVTSSFALYKFSRISAEAQESSWSYSHHKTLPVDGALVFVTPTVQNGDTSQGVAFFGVLDVAGQQPKPLVRRKETAVGSIKVLNIPDLTDNSRWETSTIWSSIYAHGLPHCGIISPNCKQIWTPSFAIQSSLQLLPQPHQGDSKYLPNSISAPLPPSVHEYYSAHRAASGFALAILSRRTVIDITHILARPDVPIPEVVTTLKQALEIIQSIPTPSQLPYIADLVGTALEIYKLRAQITKSEEDKADLTARWRTAQDVTSLLAYRLAFDAISEGYRYESTAIWASMRMASFTSDLVKRLMKQCVLASTLASSADAAGEDDDPFASSNGSPDEHLQQSVLLHLSHPFTMENLGILLTHIKRFRNFIEVTAPPNADMWRFARGILTDLMDYCPVNLVELESLLETTSEEVRKLDCVFTVHLRGGKVLTY</sequence>
<comment type="caution">
    <text evidence="1">The sequence shown here is derived from an EMBL/GenBank/DDBJ whole genome shotgun (WGS) entry which is preliminary data.</text>
</comment>
<protein>
    <submittedName>
        <fullName evidence="1">Uncharacterized protein</fullName>
    </submittedName>
</protein>
<dbReference type="InParanoid" id="A8NFA7"/>
<dbReference type="Proteomes" id="UP000001861">
    <property type="component" value="Unassembled WGS sequence"/>
</dbReference>
<proteinExistence type="predicted"/>
<evidence type="ECO:0000313" key="2">
    <source>
        <dbReference type="Proteomes" id="UP000001861"/>
    </source>
</evidence>
<dbReference type="HOGENOM" id="CLU_016307_0_0_1"/>
<dbReference type="STRING" id="240176.A8NFA7"/>
<dbReference type="RefSeq" id="XP_001833238.2">
    <property type="nucleotide sequence ID" value="XM_001833186.2"/>
</dbReference>
<dbReference type="VEuPathDB" id="FungiDB:CC1G_04217"/>
<name>A8NFA7_COPC7</name>
<gene>
    <name evidence="1" type="ORF">CC1G_04217</name>
</gene>
<dbReference type="eggNOG" id="ENOG502TMB4">
    <property type="taxonomic scope" value="Eukaryota"/>
</dbReference>
<evidence type="ECO:0000313" key="1">
    <source>
        <dbReference type="EMBL" id="EAU88511.2"/>
    </source>
</evidence>
<accession>A8NFA7</accession>
<dbReference type="AlphaFoldDB" id="A8NFA7"/>